<dbReference type="KEGG" id="mefw:F1737_06750"/>
<evidence type="ECO:0000256" key="5">
    <source>
        <dbReference type="ARBA" id="ARBA00022692"/>
    </source>
</evidence>
<evidence type="ECO:0000313" key="13">
    <source>
        <dbReference type="EMBL" id="WOF16423.1"/>
    </source>
</evidence>
<dbReference type="PANTHER" id="PTHR42723:SF1">
    <property type="entry name" value="CHLOROPHYLL SYNTHASE, CHLOROPLASTIC"/>
    <property type="match status" value="1"/>
</dbReference>
<evidence type="ECO:0000256" key="8">
    <source>
        <dbReference type="ARBA" id="ARBA00023098"/>
    </source>
</evidence>
<dbReference type="GO" id="GO:0047295">
    <property type="term" value="F:geranylgeranylglycerol-phosphate geranylgeranyltransferase activity"/>
    <property type="evidence" value="ECO:0007669"/>
    <property type="project" value="UniProtKB-UniRule"/>
</dbReference>
<dbReference type="EMBL" id="CP043875">
    <property type="protein sequence ID" value="WOF16423.1"/>
    <property type="molecule type" value="Genomic_DNA"/>
</dbReference>
<evidence type="ECO:0000256" key="6">
    <source>
        <dbReference type="ARBA" id="ARBA00022842"/>
    </source>
</evidence>
<proteinExistence type="inferred from homology"/>
<dbReference type="Proteomes" id="UP001301797">
    <property type="component" value="Chromosome"/>
</dbReference>
<gene>
    <name evidence="13" type="ORF">F1737_06750</name>
</gene>
<comment type="similarity">
    <text evidence="12">Belongs to the UbiA prenyltransferase family. DGGGP synthase subfamily.</text>
</comment>
<keyword evidence="2 12" id="KW-1003">Cell membrane</keyword>
<keyword evidence="6 12" id="KW-0460">Magnesium</keyword>
<dbReference type="HAMAP" id="MF_01286">
    <property type="entry name" value="DGGGP_synth"/>
    <property type="match status" value="1"/>
</dbReference>
<comment type="subcellular location">
    <subcellularLocation>
        <location evidence="1 12">Cell membrane</location>
        <topology evidence="1 12">Multi-pass membrane protein</topology>
    </subcellularLocation>
</comment>
<organism evidence="13 14">
    <name type="scientific">Methanochimaera problematica</name>
    <dbReference type="NCBI Taxonomy" id="2609417"/>
    <lineage>
        <taxon>Archaea</taxon>
        <taxon>Methanobacteriati</taxon>
        <taxon>Methanobacteriota</taxon>
        <taxon>Stenosarchaea group</taxon>
        <taxon>Methanomicrobia</taxon>
        <taxon>Methanomicrobiales</taxon>
        <taxon>Methanomicrobiaceae</taxon>
        <taxon>Methanochimaera</taxon>
    </lineage>
</organism>
<dbReference type="Pfam" id="PF01040">
    <property type="entry name" value="UbiA"/>
    <property type="match status" value="1"/>
</dbReference>
<dbReference type="GO" id="GO:0046474">
    <property type="term" value="P:glycerophospholipid biosynthetic process"/>
    <property type="evidence" value="ECO:0007669"/>
    <property type="project" value="UniProtKB-UniRule"/>
</dbReference>
<evidence type="ECO:0000256" key="3">
    <source>
        <dbReference type="ARBA" id="ARBA00022516"/>
    </source>
</evidence>
<dbReference type="InterPro" id="IPR044878">
    <property type="entry name" value="UbiA_sf"/>
</dbReference>
<evidence type="ECO:0000256" key="9">
    <source>
        <dbReference type="ARBA" id="ARBA00023136"/>
    </source>
</evidence>
<dbReference type="InterPro" id="IPR000537">
    <property type="entry name" value="UbiA_prenyltransferase"/>
</dbReference>
<name>A0AA97I384_9EURY</name>
<keyword evidence="3 12" id="KW-0444">Lipid biosynthesis</keyword>
<feature type="transmembrane region" description="Helical" evidence="12">
    <location>
        <begin position="220"/>
        <end position="240"/>
    </location>
</feature>
<keyword evidence="9 12" id="KW-0472">Membrane</keyword>
<comment type="pathway">
    <text evidence="12">Membrane lipid metabolism; glycerophospholipid metabolism.</text>
</comment>
<keyword evidence="14" id="KW-1185">Reference proteome</keyword>
<sequence length="280" mass="29844">MLKGYVQITRPVNSVIAGLAVLLGVIIASGTVALDSLVLIPVVALITAAGNVINDYFDREIDAVNRPERPIPSKKVSEKGALIFSTVLFITGILLCLFANYLCLFLALLNSFLLIAYAMKLKGMPLVGNLAVSYLSASIFLFGGAIAGPGGLIQNFVIAAITFFAMLSREMLKDAEDIEGDKTGGAKTLPMIIGVKKTGVLAFLMAFLAVFASFLPLFRFWGITYIAMISIADIIILYAAFRGLSCDDSESLRESGATGLLKKGMFLALLIFIISAVLIG</sequence>
<keyword evidence="10 12" id="KW-0594">Phospholipid biosynthesis</keyword>
<dbReference type="GO" id="GO:0005886">
    <property type="term" value="C:plasma membrane"/>
    <property type="evidence" value="ECO:0007669"/>
    <property type="project" value="UniProtKB-SubCell"/>
</dbReference>
<evidence type="ECO:0000313" key="14">
    <source>
        <dbReference type="Proteomes" id="UP001301797"/>
    </source>
</evidence>
<dbReference type="InterPro" id="IPR023547">
    <property type="entry name" value="DGGGP_synth"/>
</dbReference>
<keyword evidence="5 12" id="KW-0812">Transmembrane</keyword>
<evidence type="ECO:0000256" key="1">
    <source>
        <dbReference type="ARBA" id="ARBA00004651"/>
    </source>
</evidence>
<dbReference type="InterPro" id="IPR050475">
    <property type="entry name" value="Prenyltransferase_related"/>
</dbReference>
<evidence type="ECO:0000256" key="2">
    <source>
        <dbReference type="ARBA" id="ARBA00022475"/>
    </source>
</evidence>
<dbReference type="NCBIfam" id="NF009521">
    <property type="entry name" value="PRK12882.1"/>
    <property type="match status" value="1"/>
</dbReference>
<evidence type="ECO:0000256" key="4">
    <source>
        <dbReference type="ARBA" id="ARBA00022679"/>
    </source>
</evidence>
<reference evidence="13 14" key="1">
    <citation type="submission" date="2019-09" db="EMBL/GenBank/DDBJ databases">
        <title>The complete genome of Methanoplanus sp. FWC-SCC4.</title>
        <authorList>
            <person name="Chen S.-C."/>
            <person name="Zhou Y.-Z."/>
            <person name="Lai M.-C."/>
        </authorList>
    </citation>
    <scope>NUCLEOTIDE SEQUENCE [LARGE SCALE GENOMIC DNA]</scope>
    <source>
        <strain evidence="13 14">FWC-SCC4</strain>
    </source>
</reference>
<dbReference type="GO" id="GO:0000287">
    <property type="term" value="F:magnesium ion binding"/>
    <property type="evidence" value="ECO:0007669"/>
    <property type="project" value="UniProtKB-UniRule"/>
</dbReference>
<dbReference type="AlphaFoldDB" id="A0AA97I384"/>
<feature type="transmembrane region" description="Helical" evidence="12">
    <location>
        <begin position="152"/>
        <end position="172"/>
    </location>
</feature>
<feature type="transmembrane region" description="Helical" evidence="12">
    <location>
        <begin position="78"/>
        <end position="95"/>
    </location>
</feature>
<protein>
    <recommendedName>
        <fullName evidence="12">Digeranylgeranylglyceryl phosphate synthase</fullName>
        <shortName evidence="12">DGGGP synthase</shortName>
        <shortName evidence="12">DGGGPS</shortName>
        <ecNumber evidence="12">2.5.1.42</ecNumber>
    </recommendedName>
    <alternativeName>
        <fullName evidence="12">(S)-2,3-di-O-geranylgeranylglyceryl phosphate synthase</fullName>
    </alternativeName>
    <alternativeName>
        <fullName evidence="12">Geranylgeranylglycerol-phosphate geranylgeranyltransferase</fullName>
    </alternativeName>
</protein>
<dbReference type="PANTHER" id="PTHR42723">
    <property type="entry name" value="CHLOROPHYLL SYNTHASE"/>
    <property type="match status" value="1"/>
</dbReference>
<evidence type="ECO:0000256" key="10">
    <source>
        <dbReference type="ARBA" id="ARBA00023209"/>
    </source>
</evidence>
<evidence type="ECO:0000256" key="12">
    <source>
        <dbReference type="HAMAP-Rule" id="MF_01286"/>
    </source>
</evidence>
<accession>A0AA97I384</accession>
<feature type="transmembrane region" description="Helical" evidence="12">
    <location>
        <begin position="193"/>
        <end position="214"/>
    </location>
</feature>
<comment type="function">
    <text evidence="12">Prenyltransferase that catalyzes the transfer of the geranylgeranyl moiety of geranylgeranyl diphosphate (GGPP) to the C2 hydroxyl of (S)-3-O-geranylgeranylglyceryl phosphate (GGGP). This reaction is the second ether-bond-formation step in the biosynthesis of archaeal membrane lipids.</text>
</comment>
<dbReference type="CDD" id="cd13961">
    <property type="entry name" value="PT_UbiA_DGGGPS"/>
    <property type="match status" value="1"/>
</dbReference>
<feature type="transmembrane region" description="Helical" evidence="12">
    <location>
        <begin position="260"/>
        <end position="279"/>
    </location>
</feature>
<comment type="cofactor">
    <cofactor evidence="12">
        <name>Mg(2+)</name>
        <dbReference type="ChEBI" id="CHEBI:18420"/>
    </cofactor>
</comment>
<evidence type="ECO:0000256" key="7">
    <source>
        <dbReference type="ARBA" id="ARBA00022989"/>
    </source>
</evidence>
<keyword evidence="11 12" id="KW-1208">Phospholipid metabolism</keyword>
<evidence type="ECO:0000256" key="11">
    <source>
        <dbReference type="ARBA" id="ARBA00023264"/>
    </source>
</evidence>
<feature type="transmembrane region" description="Helical" evidence="12">
    <location>
        <begin position="12"/>
        <end position="32"/>
    </location>
</feature>
<feature type="transmembrane region" description="Helical" evidence="12">
    <location>
        <begin position="126"/>
        <end position="146"/>
    </location>
</feature>
<dbReference type="EC" id="2.5.1.42" evidence="12"/>
<keyword evidence="4 12" id="KW-0808">Transferase</keyword>
<dbReference type="RefSeq" id="WP_317135839.1">
    <property type="nucleotide sequence ID" value="NZ_CP043875.1"/>
</dbReference>
<keyword evidence="7 12" id="KW-1133">Transmembrane helix</keyword>
<dbReference type="Gene3D" id="1.10.357.140">
    <property type="entry name" value="UbiA prenyltransferase"/>
    <property type="match status" value="1"/>
</dbReference>
<dbReference type="GeneID" id="85229852"/>
<keyword evidence="8 12" id="KW-0443">Lipid metabolism</keyword>
<comment type="catalytic activity">
    <reaction evidence="12">
        <text>sn-3-O-(geranylgeranyl)glycerol 1-phosphate + (2E,6E,10E)-geranylgeranyl diphosphate = 2,3-bis-O-(geranylgeranyl)-sn-glycerol 1-phosphate + diphosphate</text>
        <dbReference type="Rhea" id="RHEA:18109"/>
        <dbReference type="ChEBI" id="CHEBI:33019"/>
        <dbReference type="ChEBI" id="CHEBI:57677"/>
        <dbReference type="ChEBI" id="CHEBI:58756"/>
        <dbReference type="ChEBI" id="CHEBI:58837"/>
        <dbReference type="EC" id="2.5.1.42"/>
    </reaction>
</comment>